<protein>
    <submittedName>
        <fullName evidence="2">Uncharacterized protein</fullName>
    </submittedName>
</protein>
<accession>A0A9P5N8Z1</accession>
<sequence length="225" mass="25860">MTLVVSMLVLLEKVAMAGLWVSEDKDELEMVLSEVVVVAELSVLEELKDDKEALLLSVSASTTMSTSTVVQGFEGPDDQLLKLRMYLETCCFHQVEDTDTAKRVQRELSELCFPPTNMPFRVFFRPRLLAAPCSAEQCQRVAQDFLDAIKQHCTELIAEFGDKDWYIVILYSSEVAHMTAFGFAWMMNAYTCVRFRKAMFYIKIRIWLWVPAHMNDENTSSSWRL</sequence>
<evidence type="ECO:0000313" key="2">
    <source>
        <dbReference type="EMBL" id="KAF8875484.1"/>
    </source>
</evidence>
<comment type="caution">
    <text evidence="2">The sequence shown here is derived from an EMBL/GenBank/DDBJ whole genome shotgun (WGS) entry which is preliminary data.</text>
</comment>
<proteinExistence type="predicted"/>
<dbReference type="AlphaFoldDB" id="A0A9P5N8Z1"/>
<evidence type="ECO:0000256" key="1">
    <source>
        <dbReference type="SAM" id="SignalP"/>
    </source>
</evidence>
<reference evidence="2" key="1">
    <citation type="submission" date="2020-11" db="EMBL/GenBank/DDBJ databases">
        <authorList>
            <consortium name="DOE Joint Genome Institute"/>
            <person name="Ahrendt S."/>
            <person name="Riley R."/>
            <person name="Andreopoulos W."/>
            <person name="LaButti K."/>
            <person name="Pangilinan J."/>
            <person name="Ruiz-duenas F.J."/>
            <person name="Barrasa J.M."/>
            <person name="Sanchez-Garcia M."/>
            <person name="Camarero S."/>
            <person name="Miyauchi S."/>
            <person name="Serrano A."/>
            <person name="Linde D."/>
            <person name="Babiker R."/>
            <person name="Drula E."/>
            <person name="Ayuso-Fernandez I."/>
            <person name="Pacheco R."/>
            <person name="Padilla G."/>
            <person name="Ferreira P."/>
            <person name="Barriuso J."/>
            <person name="Kellner H."/>
            <person name="Castanera R."/>
            <person name="Alfaro M."/>
            <person name="Ramirez L."/>
            <person name="Pisabarro A.G."/>
            <person name="Kuo A."/>
            <person name="Tritt A."/>
            <person name="Lipzen A."/>
            <person name="He G."/>
            <person name="Yan M."/>
            <person name="Ng V."/>
            <person name="Cullen D."/>
            <person name="Martin F."/>
            <person name="Rosso M.-N."/>
            <person name="Henrissat B."/>
            <person name="Hibbett D."/>
            <person name="Martinez A.T."/>
            <person name="Grigoriev I.V."/>
        </authorList>
    </citation>
    <scope>NUCLEOTIDE SEQUENCE</scope>
    <source>
        <strain evidence="2">AH 44721</strain>
    </source>
</reference>
<name>A0A9P5N8Z1_GYMJU</name>
<feature type="signal peptide" evidence="1">
    <location>
        <begin position="1"/>
        <end position="17"/>
    </location>
</feature>
<evidence type="ECO:0000313" key="3">
    <source>
        <dbReference type="Proteomes" id="UP000724874"/>
    </source>
</evidence>
<dbReference type="Proteomes" id="UP000724874">
    <property type="component" value="Unassembled WGS sequence"/>
</dbReference>
<organism evidence="2 3">
    <name type="scientific">Gymnopilus junonius</name>
    <name type="common">Spectacular rustgill mushroom</name>
    <name type="synonym">Gymnopilus spectabilis subsp. junonius</name>
    <dbReference type="NCBI Taxonomy" id="109634"/>
    <lineage>
        <taxon>Eukaryota</taxon>
        <taxon>Fungi</taxon>
        <taxon>Dikarya</taxon>
        <taxon>Basidiomycota</taxon>
        <taxon>Agaricomycotina</taxon>
        <taxon>Agaricomycetes</taxon>
        <taxon>Agaricomycetidae</taxon>
        <taxon>Agaricales</taxon>
        <taxon>Agaricineae</taxon>
        <taxon>Hymenogastraceae</taxon>
        <taxon>Gymnopilus</taxon>
    </lineage>
</organism>
<dbReference type="EMBL" id="JADNYJ010000196">
    <property type="protein sequence ID" value="KAF8875484.1"/>
    <property type="molecule type" value="Genomic_DNA"/>
</dbReference>
<keyword evidence="1" id="KW-0732">Signal</keyword>
<keyword evidence="3" id="KW-1185">Reference proteome</keyword>
<gene>
    <name evidence="2" type="ORF">CPB84DRAFT_1752667</name>
</gene>
<feature type="chain" id="PRO_5040343369" evidence="1">
    <location>
        <begin position="18"/>
        <end position="225"/>
    </location>
</feature>